<dbReference type="SUPFAM" id="SSF47413">
    <property type="entry name" value="lambda repressor-like DNA-binding domains"/>
    <property type="match status" value="1"/>
</dbReference>
<dbReference type="EMBL" id="QTTT01000001">
    <property type="protein sequence ID" value="REE95976.1"/>
    <property type="molecule type" value="Genomic_DNA"/>
</dbReference>
<dbReference type="GO" id="GO:0003677">
    <property type="term" value="F:DNA binding"/>
    <property type="evidence" value="ECO:0007669"/>
    <property type="project" value="InterPro"/>
</dbReference>
<dbReference type="OrthoDB" id="3466567at2"/>
<evidence type="ECO:0000259" key="1">
    <source>
        <dbReference type="PROSITE" id="PS50943"/>
    </source>
</evidence>
<dbReference type="AlphaFoldDB" id="A0A3D9SJ91"/>
<dbReference type="RefSeq" id="WP_116021698.1">
    <property type="nucleotide sequence ID" value="NZ_QTTT01000001.1"/>
</dbReference>
<dbReference type="Gene3D" id="1.10.260.40">
    <property type="entry name" value="lambda repressor-like DNA-binding domains"/>
    <property type="match status" value="1"/>
</dbReference>
<dbReference type="InterPro" id="IPR043917">
    <property type="entry name" value="DUF5753"/>
</dbReference>
<dbReference type="CDD" id="cd00093">
    <property type="entry name" value="HTH_XRE"/>
    <property type="match status" value="1"/>
</dbReference>
<reference evidence="2 3" key="1">
    <citation type="submission" date="2018-08" db="EMBL/GenBank/DDBJ databases">
        <title>Sequencing the genomes of 1000 actinobacteria strains.</title>
        <authorList>
            <person name="Klenk H.-P."/>
        </authorList>
    </citation>
    <scope>NUCLEOTIDE SEQUENCE [LARGE SCALE GENOMIC DNA]</scope>
    <source>
        <strain evidence="2 3">DSM 43927</strain>
    </source>
</reference>
<sequence>MSDSRHVSLTPFQEMFVYELRARREKAGLSRNKLAEALGCTPQWIAKVETFEKSPSEGLADDLDTFFKCDGAFRRIWEKHTEARKRGLVPSGFRPLTEAEQGVSQLSLFAPLLVPGLFQTEECARMVFSAEHRVEEVEERVALRMGRQTVFTKSPPPWFFLLIREPVLRDLPAEIRKGQCRLLLDRMGESHISIQLIPTTARVFQEGGFQLLNFDEGADLLYVDGAGGCVQVISESSKVRGHTVLFNVIRSAALSVEETESRIRSIMEGE</sequence>
<evidence type="ECO:0000313" key="2">
    <source>
        <dbReference type="EMBL" id="REE95976.1"/>
    </source>
</evidence>
<dbReference type="InterPro" id="IPR010982">
    <property type="entry name" value="Lambda_DNA-bd_dom_sf"/>
</dbReference>
<organism evidence="2 3">
    <name type="scientific">Thermomonospora umbrina</name>
    <dbReference type="NCBI Taxonomy" id="111806"/>
    <lineage>
        <taxon>Bacteria</taxon>
        <taxon>Bacillati</taxon>
        <taxon>Actinomycetota</taxon>
        <taxon>Actinomycetes</taxon>
        <taxon>Streptosporangiales</taxon>
        <taxon>Thermomonosporaceae</taxon>
        <taxon>Thermomonospora</taxon>
    </lineage>
</organism>
<dbReference type="Pfam" id="PF19054">
    <property type="entry name" value="DUF5753"/>
    <property type="match status" value="1"/>
</dbReference>
<name>A0A3D9SJ91_9ACTN</name>
<gene>
    <name evidence="2" type="ORF">DFJ69_1395</name>
</gene>
<dbReference type="SMART" id="SM00530">
    <property type="entry name" value="HTH_XRE"/>
    <property type="match status" value="1"/>
</dbReference>
<dbReference type="PROSITE" id="PS50943">
    <property type="entry name" value="HTH_CROC1"/>
    <property type="match status" value="1"/>
</dbReference>
<protein>
    <submittedName>
        <fullName evidence="2">Helix-turn-helix protein</fullName>
    </submittedName>
</protein>
<feature type="domain" description="HTH cro/C1-type" evidence="1">
    <location>
        <begin position="20"/>
        <end position="74"/>
    </location>
</feature>
<keyword evidence="3" id="KW-1185">Reference proteome</keyword>
<evidence type="ECO:0000313" key="3">
    <source>
        <dbReference type="Proteomes" id="UP000256661"/>
    </source>
</evidence>
<dbReference type="Pfam" id="PF13560">
    <property type="entry name" value="HTH_31"/>
    <property type="match status" value="1"/>
</dbReference>
<dbReference type="Proteomes" id="UP000256661">
    <property type="component" value="Unassembled WGS sequence"/>
</dbReference>
<comment type="caution">
    <text evidence="2">The sequence shown here is derived from an EMBL/GenBank/DDBJ whole genome shotgun (WGS) entry which is preliminary data.</text>
</comment>
<accession>A0A3D9SJ91</accession>
<dbReference type="InterPro" id="IPR001387">
    <property type="entry name" value="Cro/C1-type_HTH"/>
</dbReference>
<proteinExistence type="predicted"/>